<dbReference type="AlphaFoldDB" id="A0AAV7YKV9"/>
<reference evidence="1" key="1">
    <citation type="submission" date="2022-08" db="EMBL/GenBank/DDBJ databases">
        <title>Novel sulphate-reducing endosymbionts in the free-living metamonad Anaeramoeba.</title>
        <authorList>
            <person name="Jerlstrom-Hultqvist J."/>
            <person name="Cepicka I."/>
            <person name="Gallot-Lavallee L."/>
            <person name="Salas-Leiva D."/>
            <person name="Curtis B.A."/>
            <person name="Zahonova K."/>
            <person name="Pipaliya S."/>
            <person name="Dacks J."/>
            <person name="Roger A.J."/>
        </authorList>
    </citation>
    <scope>NUCLEOTIDE SEQUENCE</scope>
    <source>
        <strain evidence="1">Busselton2</strain>
    </source>
</reference>
<sequence length="73" mass="8576">MKKFKSFAKKESDLSQMDINSNLPIQSDSHYAYEFETFKLLGKSEIKDTPLHIATRFYQLEDGNLIIQYLIDQ</sequence>
<evidence type="ECO:0000313" key="2">
    <source>
        <dbReference type="Proteomes" id="UP001146793"/>
    </source>
</evidence>
<accession>A0AAV7YKV9</accession>
<protein>
    <recommendedName>
        <fullName evidence="3">Ankyrin repeat protein</fullName>
    </recommendedName>
</protein>
<evidence type="ECO:0008006" key="3">
    <source>
        <dbReference type="Google" id="ProtNLM"/>
    </source>
</evidence>
<proteinExistence type="predicted"/>
<name>A0AAV7YKV9_9EUKA</name>
<comment type="caution">
    <text evidence="1">The sequence shown here is derived from an EMBL/GenBank/DDBJ whole genome shotgun (WGS) entry which is preliminary data.</text>
</comment>
<gene>
    <name evidence="1" type="ORF">M0812_23125</name>
</gene>
<organism evidence="1 2">
    <name type="scientific">Anaeramoeba flamelloides</name>
    <dbReference type="NCBI Taxonomy" id="1746091"/>
    <lineage>
        <taxon>Eukaryota</taxon>
        <taxon>Metamonada</taxon>
        <taxon>Anaeramoebidae</taxon>
        <taxon>Anaeramoeba</taxon>
    </lineage>
</organism>
<dbReference type="EMBL" id="JANTQA010000051">
    <property type="protein sequence ID" value="KAJ3430124.1"/>
    <property type="molecule type" value="Genomic_DNA"/>
</dbReference>
<dbReference type="Proteomes" id="UP001146793">
    <property type="component" value="Unassembled WGS sequence"/>
</dbReference>
<evidence type="ECO:0000313" key="1">
    <source>
        <dbReference type="EMBL" id="KAJ3430124.1"/>
    </source>
</evidence>